<evidence type="ECO:0000256" key="4">
    <source>
        <dbReference type="ARBA" id="ARBA00022989"/>
    </source>
</evidence>
<feature type="transmembrane region" description="Helical" evidence="8">
    <location>
        <begin position="302"/>
        <end position="321"/>
    </location>
</feature>
<organism evidence="10 11">
    <name type="scientific">Wickerhamomyces ciferrii (strain ATCC 14091 / BCRC 22168 / CBS 111 / JCM 3599 / NBRC 0793 / NRRL Y-1031 F-60-10)</name>
    <name type="common">Yeast</name>
    <name type="synonym">Pichia ciferrii</name>
    <dbReference type="NCBI Taxonomy" id="1206466"/>
    <lineage>
        <taxon>Eukaryota</taxon>
        <taxon>Fungi</taxon>
        <taxon>Dikarya</taxon>
        <taxon>Ascomycota</taxon>
        <taxon>Saccharomycotina</taxon>
        <taxon>Saccharomycetes</taxon>
        <taxon>Phaffomycetales</taxon>
        <taxon>Wickerhamomycetaceae</taxon>
        <taxon>Wickerhamomyces</taxon>
    </lineage>
</organism>
<dbReference type="InterPro" id="IPR036259">
    <property type="entry name" value="MFS_trans_sf"/>
</dbReference>
<keyword evidence="4 8" id="KW-1133">Transmembrane helix</keyword>
<dbReference type="Proteomes" id="UP000009328">
    <property type="component" value="Unassembled WGS sequence"/>
</dbReference>
<comment type="caution">
    <text evidence="10">The sequence shown here is derived from an EMBL/GenBank/DDBJ whole genome shotgun (WGS) entry which is preliminary data.</text>
</comment>
<dbReference type="PANTHER" id="PTHR43791:SF28">
    <property type="entry name" value="MAJOR FACILITATOR SUPERFAMILY (MFS) PROFILE DOMAIN-CONTAINING PROTEIN"/>
    <property type="match status" value="1"/>
</dbReference>
<dbReference type="GO" id="GO:0016020">
    <property type="term" value="C:membrane"/>
    <property type="evidence" value="ECO:0007669"/>
    <property type="project" value="UniProtKB-SubCell"/>
</dbReference>
<evidence type="ECO:0000256" key="5">
    <source>
        <dbReference type="ARBA" id="ARBA00023136"/>
    </source>
</evidence>
<feature type="domain" description="Major facilitator superfamily (MFS) profile" evidence="9">
    <location>
        <begin position="61"/>
        <end position="491"/>
    </location>
</feature>
<dbReference type="Pfam" id="PF07690">
    <property type="entry name" value="MFS_1"/>
    <property type="match status" value="1"/>
</dbReference>
<dbReference type="AlphaFoldDB" id="K0KMK4"/>
<evidence type="ECO:0000313" key="10">
    <source>
        <dbReference type="EMBL" id="CCH44196.1"/>
    </source>
</evidence>
<dbReference type="InterPro" id="IPR020846">
    <property type="entry name" value="MFS_dom"/>
</dbReference>
<evidence type="ECO:0000256" key="3">
    <source>
        <dbReference type="ARBA" id="ARBA00022692"/>
    </source>
</evidence>
<evidence type="ECO:0000256" key="7">
    <source>
        <dbReference type="SAM" id="MobiDB-lite"/>
    </source>
</evidence>
<feature type="transmembrane region" description="Helical" evidence="8">
    <location>
        <begin position="392"/>
        <end position="414"/>
    </location>
</feature>
<accession>K0KMK4</accession>
<comment type="similarity">
    <text evidence="6">Belongs to the major facilitator superfamily. Allantoate permease family.</text>
</comment>
<dbReference type="FunFam" id="1.20.1250.20:FF:000065">
    <property type="entry name" value="Putative MFS pantothenate transporter"/>
    <property type="match status" value="1"/>
</dbReference>
<evidence type="ECO:0000259" key="9">
    <source>
        <dbReference type="PROSITE" id="PS50850"/>
    </source>
</evidence>
<evidence type="ECO:0000313" key="11">
    <source>
        <dbReference type="Proteomes" id="UP000009328"/>
    </source>
</evidence>
<keyword evidence="11" id="KW-1185">Reference proteome</keyword>
<dbReference type="PANTHER" id="PTHR43791">
    <property type="entry name" value="PERMEASE-RELATED"/>
    <property type="match status" value="1"/>
</dbReference>
<dbReference type="eggNOG" id="KOG2533">
    <property type="taxonomic scope" value="Eukaryota"/>
</dbReference>
<comment type="subcellular location">
    <subcellularLocation>
        <location evidence="1">Membrane</location>
        <topology evidence="1">Multi-pass membrane protein</topology>
    </subcellularLocation>
</comment>
<dbReference type="InterPro" id="IPR011701">
    <property type="entry name" value="MFS"/>
</dbReference>
<feature type="transmembrane region" description="Helical" evidence="8">
    <location>
        <begin position="366"/>
        <end position="386"/>
    </location>
</feature>
<gene>
    <name evidence="10" type="ORF">BN7_3755</name>
</gene>
<evidence type="ECO:0000256" key="6">
    <source>
        <dbReference type="ARBA" id="ARBA00037968"/>
    </source>
</evidence>
<sequence>MSSKESELEKGVQVQNPIEIEETPTQKSNSFAEAFRALFVWYPSTLDKAERKLLAKLDLSILLYACLSYFVKTLDTKNLSNAYVSGMKEDLGMKGNELNWLNITYQMGYVVGQIPLTLLLTRPKISKYVLPTLEIIYGVLTILQSRVTTIDHLYVLRFFSAFFEAPTYAATHYVLSITEPTKTASGSIIKPQLYARTAVYFMSYSAGNMISGHLQAAAYTNLSGVHGHSGWQWLFIIDGIFTLGVSLIGFALFPGIPESGKPLLLTENEFSLVKERLNQNGIKKTKKINLNLIKRTFTDWKWYFFVFNYTIMVIVWYPIAYFNLWLKAQNGKYTIDQINQYPTVCDAIGIFVSFFGVALAATYPHWILYSISTLGPLVGTLIMSIYNVPDGAVFFAFYISYLINVDSPLLYAFVGVVLKHDSEQKAFIVGSMMTVAQFTNNWLALAIFPTSAKNHHRAAPEWNIGWPICVVLSAIMIFTYVFFTWLHEKEKKQGKAFKNLDEIEKIEESSNSDDGESLSSVRKRSYKTDVNEVHSN</sequence>
<evidence type="ECO:0000256" key="1">
    <source>
        <dbReference type="ARBA" id="ARBA00004141"/>
    </source>
</evidence>
<feature type="transmembrane region" description="Helical" evidence="8">
    <location>
        <begin position="426"/>
        <end position="444"/>
    </location>
</feature>
<feature type="compositionally biased region" description="Basic and acidic residues" evidence="7">
    <location>
        <begin position="526"/>
        <end position="536"/>
    </location>
</feature>
<dbReference type="EMBL" id="CAIF01000111">
    <property type="protein sequence ID" value="CCH44196.1"/>
    <property type="molecule type" value="Genomic_DNA"/>
</dbReference>
<feature type="region of interest" description="Disordered" evidence="7">
    <location>
        <begin position="507"/>
        <end position="536"/>
    </location>
</feature>
<dbReference type="InParanoid" id="K0KMK4"/>
<reference evidence="10 11" key="1">
    <citation type="journal article" date="2012" name="Eukaryot. Cell">
        <title>Draft genome sequence of Wickerhamomyces ciferrii NRRL Y-1031 F-60-10.</title>
        <authorList>
            <person name="Schneider J."/>
            <person name="Andrea H."/>
            <person name="Blom J."/>
            <person name="Jaenicke S."/>
            <person name="Ruckert C."/>
            <person name="Schorsch C."/>
            <person name="Szczepanowski R."/>
            <person name="Farwick M."/>
            <person name="Goesmann A."/>
            <person name="Puhler A."/>
            <person name="Schaffer S."/>
            <person name="Tauch A."/>
            <person name="Kohler T."/>
            <person name="Brinkrolf K."/>
        </authorList>
    </citation>
    <scope>NUCLEOTIDE SEQUENCE [LARGE SCALE GENOMIC DNA]</scope>
    <source>
        <strain evidence="11">ATCC 14091 / BCRC 22168 / CBS 111 / JCM 3599 / NBRC 0793 / NRRL Y-1031 F-60-10</strain>
    </source>
</reference>
<feature type="transmembrane region" description="Helical" evidence="8">
    <location>
        <begin position="464"/>
        <end position="486"/>
    </location>
</feature>
<dbReference type="STRING" id="1206466.K0KMK4"/>
<evidence type="ECO:0000256" key="2">
    <source>
        <dbReference type="ARBA" id="ARBA00022448"/>
    </source>
</evidence>
<evidence type="ECO:0000256" key="8">
    <source>
        <dbReference type="SAM" id="Phobius"/>
    </source>
</evidence>
<keyword evidence="5 8" id="KW-0472">Membrane</keyword>
<proteinExistence type="inferred from homology"/>
<name>K0KMK4_WICCF</name>
<dbReference type="GO" id="GO:0022857">
    <property type="term" value="F:transmembrane transporter activity"/>
    <property type="evidence" value="ECO:0007669"/>
    <property type="project" value="InterPro"/>
</dbReference>
<dbReference type="SUPFAM" id="SSF103473">
    <property type="entry name" value="MFS general substrate transporter"/>
    <property type="match status" value="1"/>
</dbReference>
<feature type="transmembrane region" description="Helical" evidence="8">
    <location>
        <begin position="231"/>
        <end position="253"/>
    </location>
</feature>
<protein>
    <submittedName>
        <fullName evidence="10">Transporter SEO1</fullName>
    </submittedName>
</protein>
<dbReference type="PROSITE" id="PS50850">
    <property type="entry name" value="MFS"/>
    <property type="match status" value="1"/>
</dbReference>
<keyword evidence="2" id="KW-0813">Transport</keyword>
<keyword evidence="3 8" id="KW-0812">Transmembrane</keyword>
<dbReference type="Gene3D" id="1.20.1250.20">
    <property type="entry name" value="MFS general substrate transporter like domains"/>
    <property type="match status" value="2"/>
</dbReference>
<dbReference type="HOGENOM" id="CLU_001265_4_2_1"/>
<feature type="transmembrane region" description="Helical" evidence="8">
    <location>
        <begin position="341"/>
        <end position="359"/>
    </location>
</feature>